<evidence type="ECO:0000313" key="6">
    <source>
        <dbReference type="EMBL" id="CAF3742781.1"/>
    </source>
</evidence>
<sequence length="279" mass="33524">MPPKGKKGKLEKNKSKEKQEIVRPSEKEIVLQTELDNKVKELAEIKLRAHAFEEENHWLNEEAKKIRIEMDEYMHFMSKKTNLRQTKIVTLTDYHRKEIEDINRDKENMLKEYKQKKEELRLQIIEKGQLLIQVKNDLEDMNEYKLIQEQQNNEIKRLQNEITQIRSQHVSGISRMKLTHAEELQQQRTIENAKIEEIRQQADQEAEQFLYDQTLNIQNENVELRKALQDMLKRTQLLNDLKQRLEEEQLHLINRIKLTADLRKIRLDKVSTNIPEDLS</sequence>
<feature type="domain" description="DUF4515" evidence="4">
    <location>
        <begin position="72"/>
        <end position="250"/>
    </location>
</feature>
<dbReference type="Proteomes" id="UP000663874">
    <property type="component" value="Unassembled WGS sequence"/>
</dbReference>
<evidence type="ECO:0000256" key="2">
    <source>
        <dbReference type="SAM" id="Coils"/>
    </source>
</evidence>
<dbReference type="PANTHER" id="PTHR14845:SF0">
    <property type="entry name" value="DUF4515 DOMAIN-CONTAINING PROTEIN"/>
    <property type="match status" value="1"/>
</dbReference>
<proteinExistence type="predicted"/>
<evidence type="ECO:0000256" key="1">
    <source>
        <dbReference type="ARBA" id="ARBA00023054"/>
    </source>
</evidence>
<comment type="caution">
    <text evidence="5">The sequence shown here is derived from an EMBL/GenBank/DDBJ whole genome shotgun (WGS) entry which is preliminary data.</text>
</comment>
<organism evidence="5 7">
    <name type="scientific">Rotaria sordida</name>
    <dbReference type="NCBI Taxonomy" id="392033"/>
    <lineage>
        <taxon>Eukaryota</taxon>
        <taxon>Metazoa</taxon>
        <taxon>Spiralia</taxon>
        <taxon>Gnathifera</taxon>
        <taxon>Rotifera</taxon>
        <taxon>Eurotatoria</taxon>
        <taxon>Bdelloidea</taxon>
        <taxon>Philodinida</taxon>
        <taxon>Philodinidae</taxon>
        <taxon>Rotaria</taxon>
    </lineage>
</organism>
<dbReference type="AlphaFoldDB" id="A0A814DKG3"/>
<feature type="coiled-coil region" evidence="2">
    <location>
        <begin position="96"/>
        <end position="201"/>
    </location>
</feature>
<evidence type="ECO:0000313" key="5">
    <source>
        <dbReference type="EMBL" id="CAF0959608.1"/>
    </source>
</evidence>
<dbReference type="Pfam" id="PF14988">
    <property type="entry name" value="DUF4515"/>
    <property type="match status" value="1"/>
</dbReference>
<dbReference type="PANTHER" id="PTHR14845">
    <property type="entry name" value="COILED-COIL DOMAIN-CONTAINING 166"/>
    <property type="match status" value="1"/>
</dbReference>
<dbReference type="EMBL" id="CAJNOU010000325">
    <property type="protein sequence ID" value="CAF0959608.1"/>
    <property type="molecule type" value="Genomic_DNA"/>
</dbReference>
<evidence type="ECO:0000256" key="3">
    <source>
        <dbReference type="SAM" id="MobiDB-lite"/>
    </source>
</evidence>
<reference evidence="5" key="1">
    <citation type="submission" date="2021-02" db="EMBL/GenBank/DDBJ databases">
        <authorList>
            <person name="Nowell W R."/>
        </authorList>
    </citation>
    <scope>NUCLEOTIDE SEQUENCE</scope>
</reference>
<dbReference type="InterPro" id="IPR032777">
    <property type="entry name" value="DUF4515"/>
</dbReference>
<dbReference type="EMBL" id="CAJOBE010001426">
    <property type="protein sequence ID" value="CAF3742781.1"/>
    <property type="molecule type" value="Genomic_DNA"/>
</dbReference>
<accession>A0A814DKG3</accession>
<keyword evidence="1 2" id="KW-0175">Coiled coil</keyword>
<name>A0A814DKG3_9BILA</name>
<feature type="compositionally biased region" description="Basic and acidic residues" evidence="3">
    <location>
        <begin position="8"/>
        <end position="21"/>
    </location>
</feature>
<dbReference type="Proteomes" id="UP000663889">
    <property type="component" value="Unassembled WGS sequence"/>
</dbReference>
<gene>
    <name evidence="6" type="ORF">FNK824_LOCUS11785</name>
    <name evidence="5" type="ORF">SEV965_LOCUS8692</name>
</gene>
<evidence type="ECO:0000259" key="4">
    <source>
        <dbReference type="Pfam" id="PF14988"/>
    </source>
</evidence>
<protein>
    <recommendedName>
        <fullName evidence="4">DUF4515 domain-containing protein</fullName>
    </recommendedName>
</protein>
<evidence type="ECO:0000313" key="7">
    <source>
        <dbReference type="Proteomes" id="UP000663889"/>
    </source>
</evidence>
<feature type="region of interest" description="Disordered" evidence="3">
    <location>
        <begin position="1"/>
        <end position="21"/>
    </location>
</feature>